<name>M1P0I6_DESSD</name>
<gene>
    <name evidence="2" type="ordered locus">UWK_00413</name>
</gene>
<organism evidence="2 3">
    <name type="scientific">Desulfocapsa sulfexigens (strain DSM 10523 / SB164P1)</name>
    <dbReference type="NCBI Taxonomy" id="1167006"/>
    <lineage>
        <taxon>Bacteria</taxon>
        <taxon>Pseudomonadati</taxon>
        <taxon>Thermodesulfobacteriota</taxon>
        <taxon>Desulfobulbia</taxon>
        <taxon>Desulfobulbales</taxon>
        <taxon>Desulfocapsaceae</taxon>
        <taxon>Desulfocapsa</taxon>
    </lineage>
</organism>
<accession>M1P0I6</accession>
<proteinExistence type="predicted"/>
<feature type="signal peptide" evidence="1">
    <location>
        <begin position="1"/>
        <end position="22"/>
    </location>
</feature>
<evidence type="ECO:0000313" key="2">
    <source>
        <dbReference type="EMBL" id="AGF76998.1"/>
    </source>
</evidence>
<dbReference type="eggNOG" id="ENOG50336RP">
    <property type="taxonomic scope" value="Bacteria"/>
</dbReference>
<dbReference type="EMBL" id="CP003985">
    <property type="protein sequence ID" value="AGF76998.1"/>
    <property type="molecule type" value="Genomic_DNA"/>
</dbReference>
<dbReference type="STRING" id="1167006.UWK_00413"/>
<dbReference type="HOGENOM" id="CLU_125984_0_0_7"/>
<dbReference type="OrthoDB" id="5348520at2"/>
<feature type="chain" id="PRO_5004016163" description="Lipoprotein" evidence="1">
    <location>
        <begin position="23"/>
        <end position="181"/>
    </location>
</feature>
<dbReference type="AlphaFoldDB" id="M1P0I6"/>
<sequence>MKIFGNFMIFLFGMLLISGCTASVNQYGVSVENIESLRKMQSASKVNINTFTSETIHESINCRGSITIKTPNDNSFEEYIRNAFISELKLADLYDSSSSLTVNGHFEKLDASSVVGNGKWMFVIKLSADGRESFTVDSEYPFSASWLGDRACQQVPQAFSPAVKNLIKDILNHPKFAAMIR</sequence>
<evidence type="ECO:0000313" key="3">
    <source>
        <dbReference type="Proteomes" id="UP000011721"/>
    </source>
</evidence>
<dbReference type="PROSITE" id="PS51257">
    <property type="entry name" value="PROKAR_LIPOPROTEIN"/>
    <property type="match status" value="1"/>
</dbReference>
<dbReference type="KEGG" id="dsf:UWK_00413"/>
<dbReference type="Proteomes" id="UP000011721">
    <property type="component" value="Chromosome"/>
</dbReference>
<evidence type="ECO:0000256" key="1">
    <source>
        <dbReference type="SAM" id="SignalP"/>
    </source>
</evidence>
<keyword evidence="3" id="KW-1185">Reference proteome</keyword>
<keyword evidence="1" id="KW-0732">Signal</keyword>
<reference evidence="3" key="1">
    <citation type="journal article" date="2013" name="Stand. Genomic Sci.">
        <title>Complete genome sequence of Desulfocapsa sulfexigens, a marine deltaproteobacterium specialized in disproportionating inorganic sulfur compounds.</title>
        <authorList>
            <person name="Finster K.W."/>
            <person name="Kjeldsen K.U."/>
            <person name="Kube M."/>
            <person name="Reinhardt R."/>
            <person name="Mussmann M."/>
            <person name="Amann R."/>
            <person name="Schreiber L."/>
        </authorList>
    </citation>
    <scope>NUCLEOTIDE SEQUENCE [LARGE SCALE GENOMIC DNA]</scope>
    <source>
        <strain evidence="3">DSM 10523 / SB164P1</strain>
    </source>
</reference>
<dbReference type="RefSeq" id="WP_015402696.1">
    <property type="nucleotide sequence ID" value="NC_020304.1"/>
</dbReference>
<evidence type="ECO:0008006" key="4">
    <source>
        <dbReference type="Google" id="ProtNLM"/>
    </source>
</evidence>
<protein>
    <recommendedName>
        <fullName evidence="4">Lipoprotein</fullName>
    </recommendedName>
</protein>